<evidence type="ECO:0000313" key="9">
    <source>
        <dbReference type="Proteomes" id="UP000186303"/>
    </source>
</evidence>
<evidence type="ECO:0000313" key="8">
    <source>
        <dbReference type="EMBL" id="SHO76577.1"/>
    </source>
</evidence>
<dbReference type="EMBL" id="LT671822">
    <property type="protein sequence ID" value="SHO76577.1"/>
    <property type="molecule type" value="Genomic_DNA"/>
</dbReference>
<evidence type="ECO:0000256" key="2">
    <source>
        <dbReference type="ARBA" id="ARBA00009560"/>
    </source>
</evidence>
<dbReference type="VEuPathDB" id="FungiDB:MSYG_0915"/>
<keyword evidence="9" id="KW-1185">Reference proteome</keyword>
<dbReference type="Proteomes" id="UP000186303">
    <property type="component" value="Chromosome 2"/>
</dbReference>
<dbReference type="PANTHER" id="PTHR12708:SF0">
    <property type="entry name" value="DNA POLYMERASE EPSILON SUBUNIT 2"/>
    <property type="match status" value="1"/>
</dbReference>
<reference evidence="9" key="1">
    <citation type="journal article" date="2017" name="Nucleic Acids Res.">
        <title>Proteogenomics produces comprehensive and highly accurate protein-coding gene annotation in a complete genome assembly of Malassezia sympodialis.</title>
        <authorList>
            <person name="Zhu Y."/>
            <person name="Engstroem P.G."/>
            <person name="Tellgren-Roth C."/>
            <person name="Baudo C.D."/>
            <person name="Kennell J.C."/>
            <person name="Sun S."/>
            <person name="Billmyre R.B."/>
            <person name="Schroeder M.S."/>
            <person name="Andersson A."/>
            <person name="Holm T."/>
            <person name="Sigurgeirsson B."/>
            <person name="Wu G."/>
            <person name="Sankaranarayanan S.R."/>
            <person name="Siddharthan R."/>
            <person name="Sanyal K."/>
            <person name="Lundeberg J."/>
            <person name="Nystedt B."/>
            <person name="Boekhout T."/>
            <person name="Dawson T.L. Jr."/>
            <person name="Heitman J."/>
            <person name="Scheynius A."/>
            <person name="Lehtioe J."/>
        </authorList>
    </citation>
    <scope>NUCLEOTIDE SEQUENCE [LARGE SCALE GENOMIC DNA]</scope>
    <source>
        <strain evidence="9">ATCC 42132</strain>
    </source>
</reference>
<proteinExistence type="inferred from homology"/>
<gene>
    <name evidence="8" type="ORF">MSYG_0915</name>
</gene>
<dbReference type="STRING" id="1230383.A0A1M8A2K5"/>
<evidence type="ECO:0000256" key="5">
    <source>
        <dbReference type="ARBA" id="ARBA00023242"/>
    </source>
</evidence>
<dbReference type="OrthoDB" id="10254730at2759"/>
<evidence type="ECO:0000256" key="4">
    <source>
        <dbReference type="ARBA" id="ARBA00023125"/>
    </source>
</evidence>
<dbReference type="GO" id="GO:0008622">
    <property type="term" value="C:epsilon DNA polymerase complex"/>
    <property type="evidence" value="ECO:0007669"/>
    <property type="project" value="UniProtKB-UniRule"/>
</dbReference>
<dbReference type="Pfam" id="PF04042">
    <property type="entry name" value="DNA_pol_E_B"/>
    <property type="match status" value="1"/>
</dbReference>
<evidence type="ECO:0000256" key="3">
    <source>
        <dbReference type="ARBA" id="ARBA00022705"/>
    </source>
</evidence>
<keyword evidence="5 6" id="KW-0539">Nucleus</keyword>
<evidence type="ECO:0000259" key="7">
    <source>
        <dbReference type="Pfam" id="PF04042"/>
    </source>
</evidence>
<keyword evidence="3 6" id="KW-0235">DNA replication</keyword>
<name>A0A1M8A2K5_MALS4</name>
<keyword evidence="4 6" id="KW-0238">DNA-binding</keyword>
<feature type="domain" description="DNA polymerase alpha/delta/epsilon subunit B" evidence="7">
    <location>
        <begin position="313"/>
        <end position="521"/>
    </location>
</feature>
<evidence type="ECO:0000256" key="6">
    <source>
        <dbReference type="PIRNR" id="PIRNR000799"/>
    </source>
</evidence>
<dbReference type="InterPro" id="IPR016266">
    <property type="entry name" value="POLE2"/>
</dbReference>
<dbReference type="AlphaFoldDB" id="A0A1M8A2K5"/>
<dbReference type="GO" id="GO:0003677">
    <property type="term" value="F:DNA binding"/>
    <property type="evidence" value="ECO:0007669"/>
    <property type="project" value="UniProtKB-UniRule"/>
</dbReference>
<dbReference type="PANTHER" id="PTHR12708">
    <property type="entry name" value="DNA POLYMERASE EPSILON SUBUNIT B"/>
    <property type="match status" value="1"/>
</dbReference>
<comment type="similarity">
    <text evidence="2 6">Belongs to the DNA polymerase epsilon subunit B family.</text>
</comment>
<comment type="function">
    <text evidence="6">Participates in DNA repair and in chromosomal DNA replication.</text>
</comment>
<accession>A0A1M8A2K5</accession>
<dbReference type="InterPro" id="IPR007185">
    <property type="entry name" value="DNA_pol_a/d/e_bsu"/>
</dbReference>
<evidence type="ECO:0000256" key="1">
    <source>
        <dbReference type="ARBA" id="ARBA00004123"/>
    </source>
</evidence>
<organism evidence="8 9">
    <name type="scientific">Malassezia sympodialis (strain ATCC 42132)</name>
    <name type="common">Atopic eczema-associated yeast</name>
    <dbReference type="NCBI Taxonomy" id="1230383"/>
    <lineage>
        <taxon>Eukaryota</taxon>
        <taxon>Fungi</taxon>
        <taxon>Dikarya</taxon>
        <taxon>Basidiomycota</taxon>
        <taxon>Ustilaginomycotina</taxon>
        <taxon>Malasseziomycetes</taxon>
        <taxon>Malasseziales</taxon>
        <taxon>Malasseziaceae</taxon>
        <taxon>Malassezia</taxon>
    </lineage>
</organism>
<dbReference type="GO" id="GO:0006261">
    <property type="term" value="P:DNA-templated DNA replication"/>
    <property type="evidence" value="ECO:0007669"/>
    <property type="project" value="InterPro"/>
</dbReference>
<dbReference type="GO" id="GO:0042276">
    <property type="term" value="P:error-prone translesion synthesis"/>
    <property type="evidence" value="ECO:0007669"/>
    <property type="project" value="TreeGrafter"/>
</dbReference>
<dbReference type="PIRSF" id="PIRSF000799">
    <property type="entry name" value="DNA_pol_eps_2"/>
    <property type="match status" value="1"/>
</dbReference>
<dbReference type="OMA" id="FFCEGCF"/>
<sequence>MDAGRARVPPDVRRRILRAFTRKRHLQLQSDAVQFVYETLEAHDLLRDADATDEALDALAGALVDQHVAGGHAHGFDGHVVSREALQKVYDQLLVEAADDGATPASGALTQGAAPDMGHFFRVCDAFSQPRLCFHGARKVFEEAGGASLLAGARAPSAHHRERYELLRSIVLRNEHFLPALTGPAQRDAFLRLSTTKHLLGRQGAPCLLFGRLSTAPDGTYTLEDTDGSVALDLSRAVAGEGLFTEGAYVLVEGQYTAEETLQVLALGHPPSEPRESARALTGHLDWHGTGAVPPKHVPALRAQELQHPDVCVAVLSDVFLNEPTTLSRLRAILQGYEDADFLPLAIVLCGHFSSVPLEADGALAAYADSFAQLGDLLAQCPRVLAACHLVFVPGPNDPAATGVLPRPRLPAPIAGRLEARLPRDARVHWMSNPCRLVYYSQEIVVFRDDLLRKMLRHAVLLRDDLSAADMPKYLVSTLLDQAHLCPLPPLVRPVLWEYAHALRLYPMPSALVLADRCERFELTYEGCHVFNPGAFHSTAAWTTYYPASGQAERSELPL</sequence>
<comment type="subcellular location">
    <subcellularLocation>
        <location evidence="1 6">Nucleus</location>
    </subcellularLocation>
</comment>
<protein>
    <recommendedName>
        <fullName evidence="6">DNA polymerase epsilon subunit</fullName>
    </recommendedName>
    <alternativeName>
        <fullName evidence="6">DNA polymerase II subunit 2</fullName>
    </alternativeName>
</protein>